<dbReference type="EMBL" id="PVNK01000174">
    <property type="protein sequence ID" value="PRP95018.1"/>
    <property type="molecule type" value="Genomic_DNA"/>
</dbReference>
<protein>
    <submittedName>
        <fullName evidence="1">Uncharacterized protein</fullName>
    </submittedName>
</protein>
<name>A0A2S9XQ79_9BACT</name>
<organism evidence="1 2">
    <name type="scientific">Enhygromyxa salina</name>
    <dbReference type="NCBI Taxonomy" id="215803"/>
    <lineage>
        <taxon>Bacteria</taxon>
        <taxon>Pseudomonadati</taxon>
        <taxon>Myxococcota</taxon>
        <taxon>Polyangia</taxon>
        <taxon>Nannocystales</taxon>
        <taxon>Nannocystaceae</taxon>
        <taxon>Enhygromyxa</taxon>
    </lineage>
</organism>
<gene>
    <name evidence="1" type="ORF">ENSA5_40160</name>
</gene>
<dbReference type="AlphaFoldDB" id="A0A2S9XQ79"/>
<comment type="caution">
    <text evidence="1">The sequence shown here is derived from an EMBL/GenBank/DDBJ whole genome shotgun (WGS) entry which is preliminary data.</text>
</comment>
<dbReference type="Proteomes" id="UP000237968">
    <property type="component" value="Unassembled WGS sequence"/>
</dbReference>
<evidence type="ECO:0000313" key="1">
    <source>
        <dbReference type="EMBL" id="PRP95018.1"/>
    </source>
</evidence>
<evidence type="ECO:0000313" key="2">
    <source>
        <dbReference type="Proteomes" id="UP000237968"/>
    </source>
</evidence>
<proteinExistence type="predicted"/>
<reference evidence="1 2" key="1">
    <citation type="submission" date="2018-03" db="EMBL/GenBank/DDBJ databases">
        <title>Draft Genome Sequences of the Obligatory Marine Myxobacteria Enhygromyxa salina SWB005.</title>
        <authorList>
            <person name="Poehlein A."/>
            <person name="Moghaddam J.A."/>
            <person name="Harms H."/>
            <person name="Alanjari M."/>
            <person name="Koenig G.M."/>
            <person name="Daniel R."/>
            <person name="Schaeberle T.F."/>
        </authorList>
    </citation>
    <scope>NUCLEOTIDE SEQUENCE [LARGE SCALE GENOMIC DNA]</scope>
    <source>
        <strain evidence="1 2">SWB005</strain>
    </source>
</reference>
<dbReference type="RefSeq" id="WP_106393312.1">
    <property type="nucleotide sequence ID" value="NZ_PVNK01000174.1"/>
</dbReference>
<keyword evidence="2" id="KW-1185">Reference proteome</keyword>
<sequence>MLTAISGSRWTNRIEWLEILVVNWQRATDPAWTGGWPALRDLRFVFRGEGRHWRTLAEVPLPPSVVHVDLSQLATTWLDGARDLDSLRALTHAWPQVQTLDLGQGWWSTGDYSRNFAGWVEPDRDGILRLS</sequence>
<accession>A0A2S9XQ79</accession>